<dbReference type="OrthoDB" id="8046612at2759"/>
<feature type="region of interest" description="Disordered" evidence="2">
    <location>
        <begin position="1"/>
        <end position="64"/>
    </location>
</feature>
<accession>E0VZM7</accession>
<name>E0VZM7_PEDHC</name>
<keyword evidence="1" id="KW-0175">Coiled coil</keyword>
<dbReference type="VEuPathDB" id="VectorBase:PHUM536550"/>
<evidence type="ECO:0000313" key="5">
    <source>
        <dbReference type="Proteomes" id="UP000009046"/>
    </source>
</evidence>
<dbReference type="CTD" id="8235315"/>
<feature type="coiled-coil region" evidence="1">
    <location>
        <begin position="356"/>
        <end position="392"/>
    </location>
</feature>
<organism>
    <name type="scientific">Pediculus humanus subsp. corporis</name>
    <name type="common">Body louse</name>
    <dbReference type="NCBI Taxonomy" id="121224"/>
    <lineage>
        <taxon>Eukaryota</taxon>
        <taxon>Metazoa</taxon>
        <taxon>Ecdysozoa</taxon>
        <taxon>Arthropoda</taxon>
        <taxon>Hexapoda</taxon>
        <taxon>Insecta</taxon>
        <taxon>Pterygota</taxon>
        <taxon>Neoptera</taxon>
        <taxon>Paraneoptera</taxon>
        <taxon>Psocodea</taxon>
        <taxon>Troctomorpha</taxon>
        <taxon>Phthiraptera</taxon>
        <taxon>Anoplura</taxon>
        <taxon>Pediculidae</taxon>
        <taxon>Pediculus</taxon>
    </lineage>
</organism>
<gene>
    <name evidence="4" type="primary">8235315</name>
    <name evidence="3" type="ORF">Phum_PHUM536550</name>
</gene>
<dbReference type="AlphaFoldDB" id="E0VZM7"/>
<dbReference type="EMBL" id="DS235853">
    <property type="protein sequence ID" value="EEB18832.1"/>
    <property type="molecule type" value="Genomic_DNA"/>
</dbReference>
<evidence type="ECO:0000313" key="4">
    <source>
        <dbReference type="EnsemblMetazoa" id="PHUM536550-PA"/>
    </source>
</evidence>
<dbReference type="HOGENOM" id="CLU_553557_0_0_1"/>
<dbReference type="Proteomes" id="UP000009046">
    <property type="component" value="Unassembled WGS sequence"/>
</dbReference>
<feature type="region of interest" description="Disordered" evidence="2">
    <location>
        <begin position="249"/>
        <end position="275"/>
    </location>
</feature>
<evidence type="ECO:0000256" key="1">
    <source>
        <dbReference type="SAM" id="Coils"/>
    </source>
</evidence>
<dbReference type="KEGG" id="phu:Phum_PHUM536550"/>
<dbReference type="GeneID" id="8235315"/>
<feature type="compositionally biased region" description="Acidic residues" evidence="2">
    <location>
        <begin position="1"/>
        <end position="20"/>
    </location>
</feature>
<evidence type="ECO:0000256" key="2">
    <source>
        <dbReference type="SAM" id="MobiDB-lite"/>
    </source>
</evidence>
<keyword evidence="5" id="KW-1185">Reference proteome</keyword>
<proteinExistence type="predicted"/>
<dbReference type="OMA" id="SIRMNYK"/>
<feature type="compositionally biased region" description="Basic and acidic residues" evidence="2">
    <location>
        <begin position="21"/>
        <end position="31"/>
    </location>
</feature>
<dbReference type="InParanoid" id="E0VZM7"/>
<reference evidence="4" key="3">
    <citation type="submission" date="2020-05" db="UniProtKB">
        <authorList>
            <consortium name="EnsemblMetazoa"/>
        </authorList>
    </citation>
    <scope>IDENTIFICATION</scope>
    <source>
        <strain evidence="4">USDA</strain>
    </source>
</reference>
<dbReference type="STRING" id="121224.E0VZM7"/>
<dbReference type="RefSeq" id="XP_002431570.1">
    <property type="nucleotide sequence ID" value="XM_002431525.1"/>
</dbReference>
<reference evidence="3" key="2">
    <citation type="submission" date="2007-04" db="EMBL/GenBank/DDBJ databases">
        <title>The genome of the human body louse.</title>
        <authorList>
            <consortium name="The Human Body Louse Genome Consortium"/>
            <person name="Kirkness E."/>
            <person name="Walenz B."/>
            <person name="Hass B."/>
            <person name="Bruggner R."/>
            <person name="Strausberg R."/>
        </authorList>
    </citation>
    <scope>NUCLEOTIDE SEQUENCE</scope>
    <source>
        <strain evidence="3">USDA</strain>
    </source>
</reference>
<feature type="compositionally biased region" description="Acidic residues" evidence="2">
    <location>
        <begin position="36"/>
        <end position="58"/>
    </location>
</feature>
<protein>
    <recommendedName>
        <fullName evidence="6">Coiled-coil domain-containing protein 181</fullName>
    </recommendedName>
</protein>
<evidence type="ECO:0000313" key="3">
    <source>
        <dbReference type="EMBL" id="EEB18832.1"/>
    </source>
</evidence>
<sequence length="493" mass="57691">MEENDLNNNNNDDDDDDDNDKGENCKNEKESINNYDIDDDNYDKDDEDEDDDDDDDCEGFFLIEPAGNGSINITEKIAEANKKLYEESDEEIINDRKHFRKVQFSDNLVNFEPDSNIDFIETTEDNYSTLEEDDKLIGISEDDYVGEDEDVSSQDVYEKIIENDLEIQNFIESDKKNDVVDEDVNDGDHDDDVEEEIKEEILNIENVNDDNLLDLYTSEKNKKTNNKLLILLPQKQNSSTESIVGEIITEEEEEESFNNNNNNQKKNDKKKMDDDECGKKKLNIVKIDEKYLNNIFEYKKCEKRPKSSVGRFGGMICKTTEKNNRPKTAPIKRNCYVIKTDLPVYNGLRSEYGLSAEQLIERKEKSKKIKEQKKQNKLNKENEERIKMYEREENFQSWLMKKKKTQNVKKTVKKINDTLTRSDVYIQTHASYATNRNVPYSIDYSYKKLLRNKKNPTTVVKSKKIISLDKIFNEIKPNLTLKCFNLYVGLNEK</sequence>
<dbReference type="EMBL" id="AAZO01006517">
    <property type="status" value="NOT_ANNOTATED_CDS"/>
    <property type="molecule type" value="Genomic_DNA"/>
</dbReference>
<reference evidence="3" key="1">
    <citation type="submission" date="2007-04" db="EMBL/GenBank/DDBJ databases">
        <title>Annotation of Pediculus humanus corporis strain USDA.</title>
        <authorList>
            <person name="Kirkness E."/>
            <person name="Hannick L."/>
            <person name="Hass B."/>
            <person name="Bruggner R."/>
            <person name="Lawson D."/>
            <person name="Bidwell S."/>
            <person name="Joardar V."/>
            <person name="Caler E."/>
            <person name="Walenz B."/>
            <person name="Inman J."/>
            <person name="Schobel S."/>
            <person name="Galinsky K."/>
            <person name="Amedeo P."/>
            <person name="Strausberg R."/>
        </authorList>
    </citation>
    <scope>NUCLEOTIDE SEQUENCE</scope>
    <source>
        <strain evidence="3">USDA</strain>
    </source>
</reference>
<evidence type="ECO:0008006" key="6">
    <source>
        <dbReference type="Google" id="ProtNLM"/>
    </source>
</evidence>
<dbReference type="EnsemblMetazoa" id="PHUM536550-RA">
    <property type="protein sequence ID" value="PHUM536550-PA"/>
    <property type="gene ID" value="PHUM536550"/>
</dbReference>